<name>A0AA38G0H0_TAXCH</name>
<evidence type="ECO:0000313" key="2">
    <source>
        <dbReference type="EMBL" id="KAH9313465.1"/>
    </source>
</evidence>
<organism evidence="2 3">
    <name type="scientific">Taxus chinensis</name>
    <name type="common">Chinese yew</name>
    <name type="synonym">Taxus wallichiana var. chinensis</name>
    <dbReference type="NCBI Taxonomy" id="29808"/>
    <lineage>
        <taxon>Eukaryota</taxon>
        <taxon>Viridiplantae</taxon>
        <taxon>Streptophyta</taxon>
        <taxon>Embryophyta</taxon>
        <taxon>Tracheophyta</taxon>
        <taxon>Spermatophyta</taxon>
        <taxon>Pinopsida</taxon>
        <taxon>Pinidae</taxon>
        <taxon>Conifers II</taxon>
        <taxon>Cupressales</taxon>
        <taxon>Taxaceae</taxon>
        <taxon>Taxus</taxon>
    </lineage>
</organism>
<dbReference type="AlphaFoldDB" id="A0AA38G0H0"/>
<dbReference type="EMBL" id="JAHRHJ020000006">
    <property type="protein sequence ID" value="KAH9313465.1"/>
    <property type="molecule type" value="Genomic_DNA"/>
</dbReference>
<comment type="caution">
    <text evidence="2">The sequence shown here is derived from an EMBL/GenBank/DDBJ whole genome shotgun (WGS) entry which is preliminary data.</text>
</comment>
<dbReference type="Proteomes" id="UP000824469">
    <property type="component" value="Unassembled WGS sequence"/>
</dbReference>
<evidence type="ECO:0000313" key="3">
    <source>
        <dbReference type="Proteomes" id="UP000824469"/>
    </source>
</evidence>
<gene>
    <name evidence="2" type="ORF">KI387_044584</name>
</gene>
<evidence type="ECO:0000256" key="1">
    <source>
        <dbReference type="SAM" id="MobiDB-lite"/>
    </source>
</evidence>
<feature type="region of interest" description="Disordered" evidence="1">
    <location>
        <begin position="1"/>
        <end position="63"/>
    </location>
</feature>
<proteinExistence type="predicted"/>
<feature type="non-terminal residue" evidence="2">
    <location>
        <position position="63"/>
    </location>
</feature>
<reference evidence="2 3" key="1">
    <citation type="journal article" date="2021" name="Nat. Plants">
        <title>The Taxus genome provides insights into paclitaxel biosynthesis.</title>
        <authorList>
            <person name="Xiong X."/>
            <person name="Gou J."/>
            <person name="Liao Q."/>
            <person name="Li Y."/>
            <person name="Zhou Q."/>
            <person name="Bi G."/>
            <person name="Li C."/>
            <person name="Du R."/>
            <person name="Wang X."/>
            <person name="Sun T."/>
            <person name="Guo L."/>
            <person name="Liang H."/>
            <person name="Lu P."/>
            <person name="Wu Y."/>
            <person name="Zhang Z."/>
            <person name="Ro D.K."/>
            <person name="Shang Y."/>
            <person name="Huang S."/>
            <person name="Yan J."/>
        </authorList>
    </citation>
    <scope>NUCLEOTIDE SEQUENCE [LARGE SCALE GENOMIC DNA]</scope>
    <source>
        <strain evidence="2">Ta-2019</strain>
    </source>
</reference>
<sequence>MVVREKTPEPVKPPSPEEPLDEEKTASPELESLVEEEEEKVEKAEGTSTFLGKKNVGKGEELE</sequence>
<protein>
    <submittedName>
        <fullName evidence="2">Uncharacterized protein</fullName>
    </submittedName>
</protein>
<keyword evidence="3" id="KW-1185">Reference proteome</keyword>
<accession>A0AA38G0H0</accession>